<dbReference type="AlphaFoldDB" id="A0A5B7E455"/>
<protein>
    <submittedName>
        <fullName evidence="1">Uncharacterized protein</fullName>
    </submittedName>
</protein>
<dbReference type="Proteomes" id="UP000324222">
    <property type="component" value="Unassembled WGS sequence"/>
</dbReference>
<dbReference type="EMBL" id="VSRR010001972">
    <property type="protein sequence ID" value="MPC28822.1"/>
    <property type="molecule type" value="Genomic_DNA"/>
</dbReference>
<accession>A0A5B7E455</accession>
<organism evidence="1 2">
    <name type="scientific">Portunus trituberculatus</name>
    <name type="common">Swimming crab</name>
    <name type="synonym">Neptunus trituberculatus</name>
    <dbReference type="NCBI Taxonomy" id="210409"/>
    <lineage>
        <taxon>Eukaryota</taxon>
        <taxon>Metazoa</taxon>
        <taxon>Ecdysozoa</taxon>
        <taxon>Arthropoda</taxon>
        <taxon>Crustacea</taxon>
        <taxon>Multicrustacea</taxon>
        <taxon>Malacostraca</taxon>
        <taxon>Eumalacostraca</taxon>
        <taxon>Eucarida</taxon>
        <taxon>Decapoda</taxon>
        <taxon>Pleocyemata</taxon>
        <taxon>Brachyura</taxon>
        <taxon>Eubrachyura</taxon>
        <taxon>Portunoidea</taxon>
        <taxon>Portunidae</taxon>
        <taxon>Portuninae</taxon>
        <taxon>Portunus</taxon>
    </lineage>
</organism>
<comment type="caution">
    <text evidence="1">The sequence shown here is derived from an EMBL/GenBank/DDBJ whole genome shotgun (WGS) entry which is preliminary data.</text>
</comment>
<reference evidence="1 2" key="1">
    <citation type="submission" date="2019-05" db="EMBL/GenBank/DDBJ databases">
        <title>Another draft genome of Portunus trituberculatus and its Hox gene families provides insights of decapod evolution.</title>
        <authorList>
            <person name="Jeong J.-H."/>
            <person name="Song I."/>
            <person name="Kim S."/>
            <person name="Choi T."/>
            <person name="Kim D."/>
            <person name="Ryu S."/>
            <person name="Kim W."/>
        </authorList>
    </citation>
    <scope>NUCLEOTIDE SEQUENCE [LARGE SCALE GENOMIC DNA]</scope>
    <source>
        <tissue evidence="1">Muscle</tissue>
    </source>
</reference>
<evidence type="ECO:0000313" key="1">
    <source>
        <dbReference type="EMBL" id="MPC28822.1"/>
    </source>
</evidence>
<sequence length="86" mass="9452">MKVTRSSAIHTTETTESTLPPLSVCELALFKAGPVPTLDQLTRSLYHGTCGDRTQASRLFEGLQVTHSVLLHLEQHNETCYVTAVL</sequence>
<name>A0A5B7E455_PORTR</name>
<gene>
    <name evidence="1" type="ORF">E2C01_022033</name>
</gene>
<evidence type="ECO:0000313" key="2">
    <source>
        <dbReference type="Proteomes" id="UP000324222"/>
    </source>
</evidence>
<proteinExistence type="predicted"/>
<keyword evidence="2" id="KW-1185">Reference proteome</keyword>